<accession>A0ABU0FC72</accession>
<dbReference type="EMBL" id="JAUSVK010000001">
    <property type="protein sequence ID" value="MDQ0392216.1"/>
    <property type="molecule type" value="Genomic_DNA"/>
</dbReference>
<proteinExistence type="inferred from homology"/>
<feature type="transmembrane region" description="Helical" evidence="7">
    <location>
        <begin position="248"/>
        <end position="266"/>
    </location>
</feature>
<feature type="transmembrane region" description="Helical" evidence="7">
    <location>
        <begin position="6"/>
        <end position="26"/>
    </location>
</feature>
<evidence type="ECO:0000256" key="1">
    <source>
        <dbReference type="ARBA" id="ARBA00004141"/>
    </source>
</evidence>
<dbReference type="NCBIfam" id="NF041756">
    <property type="entry name" value="EfeU"/>
    <property type="match status" value="1"/>
</dbReference>
<feature type="transmembrane region" description="Helical" evidence="7">
    <location>
        <begin position="70"/>
        <end position="89"/>
    </location>
</feature>
<dbReference type="PANTHER" id="PTHR31632">
    <property type="entry name" value="IRON TRANSPORTER FTH1"/>
    <property type="match status" value="1"/>
</dbReference>
<keyword evidence="3 7" id="KW-0812">Transmembrane</keyword>
<comment type="subcellular location">
    <subcellularLocation>
        <location evidence="1">Membrane</location>
        <topology evidence="1">Multi-pass membrane protein</topology>
    </subcellularLocation>
</comment>
<dbReference type="Pfam" id="PF03239">
    <property type="entry name" value="FTR1"/>
    <property type="match status" value="1"/>
</dbReference>
<evidence type="ECO:0000256" key="6">
    <source>
        <dbReference type="SAM" id="MobiDB-lite"/>
    </source>
</evidence>
<feature type="transmembrane region" description="Helical" evidence="7">
    <location>
        <begin position="148"/>
        <end position="171"/>
    </location>
</feature>
<dbReference type="Proteomes" id="UP001237448">
    <property type="component" value="Unassembled WGS sequence"/>
</dbReference>
<comment type="caution">
    <text evidence="8">The sequence shown here is derived from an EMBL/GenBank/DDBJ whole genome shotgun (WGS) entry which is preliminary data.</text>
</comment>
<evidence type="ECO:0000256" key="2">
    <source>
        <dbReference type="ARBA" id="ARBA00008333"/>
    </source>
</evidence>
<evidence type="ECO:0000256" key="7">
    <source>
        <dbReference type="SAM" id="Phobius"/>
    </source>
</evidence>
<sequence length="304" mass="32146">MLVPFLIMLREGIEAALIVGIVASYLRQTGRGSWMPAVWLGIFLAVGLSFAVGVALYLASAEFPQKAQELFEAVIGLVATGLLTAMVFWMRKAARSIKAELHHSIDAALAEGDRQGFALVSMVFFAVAREGLESVFFLLATFEQNVGYGAPIGAILGLSVATAVGVAIYYGGVRLNLKRFFRWTGVFILFVAAGLFAGSVRALHEAGLWNHLQGIAFDLSGILPSDSAVGSVLAGIFGYQDTPTNGEFAAYLLYLIPALFLFLAVPESQAKPARPKPAHAKVPAGAAADDKAGTKTGISYGAES</sequence>
<evidence type="ECO:0000313" key="9">
    <source>
        <dbReference type="Proteomes" id="UP001237448"/>
    </source>
</evidence>
<gene>
    <name evidence="8" type="ORF">J3R73_002008</name>
</gene>
<protein>
    <submittedName>
        <fullName evidence="8">High-affinity iron transporter</fullName>
    </submittedName>
</protein>
<feature type="region of interest" description="Disordered" evidence="6">
    <location>
        <begin position="272"/>
        <end position="304"/>
    </location>
</feature>
<dbReference type="RefSeq" id="WP_307425760.1">
    <property type="nucleotide sequence ID" value="NZ_JAUSVK010000001.1"/>
</dbReference>
<evidence type="ECO:0000256" key="5">
    <source>
        <dbReference type="ARBA" id="ARBA00023136"/>
    </source>
</evidence>
<organism evidence="8 9">
    <name type="scientific">Labrys monachus</name>
    <dbReference type="NCBI Taxonomy" id="217067"/>
    <lineage>
        <taxon>Bacteria</taxon>
        <taxon>Pseudomonadati</taxon>
        <taxon>Pseudomonadota</taxon>
        <taxon>Alphaproteobacteria</taxon>
        <taxon>Hyphomicrobiales</taxon>
        <taxon>Xanthobacteraceae</taxon>
        <taxon>Labrys</taxon>
    </lineage>
</organism>
<reference evidence="8 9" key="1">
    <citation type="submission" date="2023-07" db="EMBL/GenBank/DDBJ databases">
        <title>Genomic Encyclopedia of Type Strains, Phase IV (KMG-IV): sequencing the most valuable type-strain genomes for metagenomic binning, comparative biology and taxonomic classification.</title>
        <authorList>
            <person name="Goeker M."/>
        </authorList>
    </citation>
    <scope>NUCLEOTIDE SEQUENCE [LARGE SCALE GENOMIC DNA]</scope>
    <source>
        <strain evidence="8 9">DSM 5896</strain>
    </source>
</reference>
<evidence type="ECO:0000256" key="4">
    <source>
        <dbReference type="ARBA" id="ARBA00022989"/>
    </source>
</evidence>
<evidence type="ECO:0000256" key="3">
    <source>
        <dbReference type="ARBA" id="ARBA00022692"/>
    </source>
</evidence>
<feature type="transmembrane region" description="Helical" evidence="7">
    <location>
        <begin position="38"/>
        <end position="58"/>
    </location>
</feature>
<name>A0ABU0FC72_9HYPH</name>
<feature type="transmembrane region" description="Helical" evidence="7">
    <location>
        <begin position="117"/>
        <end position="142"/>
    </location>
</feature>
<comment type="similarity">
    <text evidence="2">Belongs to the oxidase-dependent Fe transporter (OFeT) (TC 9.A.10.1) family.</text>
</comment>
<keyword evidence="9" id="KW-1185">Reference proteome</keyword>
<dbReference type="PANTHER" id="PTHR31632:SF2">
    <property type="entry name" value="PLASMA MEMBRANE IRON PERMEASE"/>
    <property type="match status" value="1"/>
</dbReference>
<keyword evidence="5 7" id="KW-0472">Membrane</keyword>
<dbReference type="InterPro" id="IPR004923">
    <property type="entry name" value="FTR1/Fip1/EfeU"/>
</dbReference>
<feature type="transmembrane region" description="Helical" evidence="7">
    <location>
        <begin position="183"/>
        <end position="203"/>
    </location>
</feature>
<evidence type="ECO:0000313" key="8">
    <source>
        <dbReference type="EMBL" id="MDQ0392216.1"/>
    </source>
</evidence>
<keyword evidence="4 7" id="KW-1133">Transmembrane helix</keyword>